<dbReference type="AlphaFoldDB" id="A0A1W2ER34"/>
<evidence type="ECO:0000313" key="1">
    <source>
        <dbReference type="EMBL" id="SMD12180.1"/>
    </source>
</evidence>
<sequence length="81" mass="9422">MLLSAIGIEAEGLIHGQSPTIVERGARHRRDNCLSARLKSIVYEFDQYIEWRLRLSLKEWNALWEQSTHPQSAMDLFILIV</sequence>
<dbReference type="EMBL" id="FWXR01000031">
    <property type="protein sequence ID" value="SMD12180.1"/>
    <property type="molecule type" value="Genomic_DNA"/>
</dbReference>
<dbReference type="RefSeq" id="WP_084412781.1">
    <property type="nucleotide sequence ID" value="NZ_FWXR01000031.1"/>
</dbReference>
<protein>
    <submittedName>
        <fullName evidence="1">Uncharacterized protein</fullName>
    </submittedName>
</protein>
<organism evidence="1 2">
    <name type="scientific">Fulvimarina manganoxydans</name>
    <dbReference type="NCBI Taxonomy" id="937218"/>
    <lineage>
        <taxon>Bacteria</taxon>
        <taxon>Pseudomonadati</taxon>
        <taxon>Pseudomonadota</taxon>
        <taxon>Alphaproteobacteria</taxon>
        <taxon>Hyphomicrobiales</taxon>
        <taxon>Aurantimonadaceae</taxon>
        <taxon>Fulvimarina</taxon>
    </lineage>
</organism>
<dbReference type="Proteomes" id="UP000192656">
    <property type="component" value="Unassembled WGS sequence"/>
</dbReference>
<name>A0A1W2ER34_9HYPH</name>
<accession>A0A1W2ER34</accession>
<keyword evidence="2" id="KW-1185">Reference proteome</keyword>
<proteinExistence type="predicted"/>
<gene>
    <name evidence="1" type="ORF">SAMN06297251_13126</name>
</gene>
<evidence type="ECO:0000313" key="2">
    <source>
        <dbReference type="Proteomes" id="UP000192656"/>
    </source>
</evidence>
<reference evidence="1 2" key="1">
    <citation type="submission" date="2017-04" db="EMBL/GenBank/DDBJ databases">
        <authorList>
            <person name="Afonso C.L."/>
            <person name="Miller P.J."/>
            <person name="Scott M.A."/>
            <person name="Spackman E."/>
            <person name="Goraichik I."/>
            <person name="Dimitrov K.M."/>
            <person name="Suarez D.L."/>
            <person name="Swayne D.E."/>
        </authorList>
    </citation>
    <scope>NUCLEOTIDE SEQUENCE [LARGE SCALE GENOMIC DNA]</scope>
    <source>
        <strain evidence="1 2">CGMCC 1.10972</strain>
    </source>
</reference>
<dbReference type="STRING" id="937218.SAMN06297251_13126"/>